<dbReference type="InterPro" id="IPR013633">
    <property type="entry name" value="NRDE-2"/>
</dbReference>
<feature type="compositionally biased region" description="Basic and acidic residues" evidence="5">
    <location>
        <begin position="44"/>
        <end position="158"/>
    </location>
</feature>
<dbReference type="Proteomes" id="UP001565368">
    <property type="component" value="Unassembled WGS sequence"/>
</dbReference>
<accession>A0ABR3Q2G9</accession>
<gene>
    <name evidence="6" type="ORF">Q8F55_005659</name>
</gene>
<evidence type="ECO:0000256" key="5">
    <source>
        <dbReference type="SAM" id="MobiDB-lite"/>
    </source>
</evidence>
<sequence>MAAPQAFLSFPDLPGLSGGKEEGKPSAPAPSFSSFPDLDLSKGSGDRDGGHDRDRERKKRPRDDDSGHRPRDRDRERERERDKRKDRDRHRDKEEHRSSRRSSRERDRDRDRDRHRERERDDRDREDRRKERKRERERELAYDLVKKDDKPRSSRERKDDDDDGLAWYESSSKPRSDKPPTSKEYFIDTAGDKSVIQYAVSSSSSAPRYYRDGRGRVLGLSDGMRMVHSRDRTHKGIEVARLGRPYIPRYSTRQTGSHARILLRPAQGDSDLLDNFTPFDLAPRRRVEEDSLPSYRAISKEDESDEDELTVLQAVLGSASTVEDDVKARTIEFERHLASHPDDVDEWIKFAKLHLRLAPDAASSAFIDPAAQPTTRANAEVTLAMLTRAFEAHRDNFLSADLHKAFLDAAAVFWPPDKVTERWVNVLRALGDRGTTEESLMPLYLGYIAWREGQGFGKAGDGSGGGVDKVVEVYLECLDRLRLSGEQDAPNEAREENQVYLLLRTCLFLKQTGYTERALAIFQALMEITFFKPDHLRAPRPPFDQQRWFRGVLEDFEYFWDSELPRIGEAGCKGWKATHSADDDGEVLTEPTVPLPKSASDDPYAKWLEAERHAESAYPLPGRVRVVDALDDDPFHTIIFADVEPFLFPVQTPGARLQLIYAFFNFLGLPFTPPDVPTSSPSSTDPHLRWELSQNAALRNAFWPPRPTAKKILWQTVGGEPMDPEQPRSLQSPFGCPVKSWVSDRGTLFGGADWFRDLSAADLTHVNVDVARNVLTMLRPLVPDPSFVLSTFAFEAALSPKAAVKVAKSVLSDDRENLALWDGYARLERQRGKLASARQVYVTAIQAAQQRGAVAGADQTDLQQDMVELWAAWAEMEWESGEEARCVEVLAMAAGQNVAQLDDAAGPAHSPAPLSAVSTLKARQYYTTSMSESPSHLALASLFFYLVDGIETVRTRLLGLIESLPSGHPQAEETFQLLVHIVYIHNSRHSSPASLARDILEQAIEAFPNNTIFLCLYLWGEAGTRVYGRIQRLVSQLTTSKDSGVVSLLWSVWAEAVGSSRTFWDAGGGGAERVRRALDRAINSSNGKHSAAVWLLYIEFETHMGRSAAAKALCYRAIAAIGGCKDLYLVAFSPLLRASFTPRELRALSELMAERGIRTRVPTEGYWEDGDYDEADVVEEDEDEVGSGDYEYKNLRDREELKPY</sequence>
<dbReference type="SUPFAM" id="SSF48452">
    <property type="entry name" value="TPR-like"/>
    <property type="match status" value="2"/>
</dbReference>
<evidence type="ECO:0000256" key="1">
    <source>
        <dbReference type="ARBA" id="ARBA00004123"/>
    </source>
</evidence>
<comment type="subcellular location">
    <subcellularLocation>
        <location evidence="1">Nucleus</location>
    </subcellularLocation>
</comment>
<dbReference type="Pfam" id="PF08424">
    <property type="entry name" value="NRDE-2"/>
    <property type="match status" value="1"/>
</dbReference>
<comment type="caution">
    <text evidence="6">The sequence shown here is derived from an EMBL/GenBank/DDBJ whole genome shotgun (WGS) entry which is preliminary data.</text>
</comment>
<feature type="compositionally biased region" description="Low complexity" evidence="5">
    <location>
        <begin position="25"/>
        <end position="36"/>
    </location>
</feature>
<dbReference type="GeneID" id="95986702"/>
<dbReference type="PANTHER" id="PTHR13471">
    <property type="entry name" value="TETRATRICOPEPTIDE-LIKE HELICAL"/>
    <property type="match status" value="1"/>
</dbReference>
<keyword evidence="7" id="KW-1185">Reference proteome</keyword>
<evidence type="ECO:0000313" key="6">
    <source>
        <dbReference type="EMBL" id="KAL1408845.1"/>
    </source>
</evidence>
<dbReference type="Gene3D" id="1.25.40.10">
    <property type="entry name" value="Tetratricopeptide repeat domain"/>
    <property type="match status" value="2"/>
</dbReference>
<feature type="compositionally biased region" description="Basic and acidic residues" evidence="5">
    <location>
        <begin position="172"/>
        <end position="181"/>
    </location>
</feature>
<keyword evidence="3" id="KW-0677">Repeat</keyword>
<evidence type="ECO:0000313" key="7">
    <source>
        <dbReference type="Proteomes" id="UP001565368"/>
    </source>
</evidence>
<dbReference type="EMBL" id="JBBXJM010000004">
    <property type="protein sequence ID" value="KAL1408845.1"/>
    <property type="molecule type" value="Genomic_DNA"/>
</dbReference>
<dbReference type="InterPro" id="IPR003107">
    <property type="entry name" value="HAT"/>
</dbReference>
<evidence type="ECO:0008006" key="8">
    <source>
        <dbReference type="Google" id="ProtNLM"/>
    </source>
</evidence>
<feature type="compositionally biased region" description="Acidic residues" evidence="5">
    <location>
        <begin position="1177"/>
        <end position="1186"/>
    </location>
</feature>
<dbReference type="SMART" id="SM00386">
    <property type="entry name" value="HAT"/>
    <property type="match status" value="4"/>
</dbReference>
<dbReference type="InterPro" id="IPR011990">
    <property type="entry name" value="TPR-like_helical_dom_sf"/>
</dbReference>
<organism evidence="6 7">
    <name type="scientific">Vanrija albida</name>
    <dbReference type="NCBI Taxonomy" id="181172"/>
    <lineage>
        <taxon>Eukaryota</taxon>
        <taxon>Fungi</taxon>
        <taxon>Dikarya</taxon>
        <taxon>Basidiomycota</taxon>
        <taxon>Agaricomycotina</taxon>
        <taxon>Tremellomycetes</taxon>
        <taxon>Trichosporonales</taxon>
        <taxon>Trichosporonaceae</taxon>
        <taxon>Vanrija</taxon>
    </lineage>
</organism>
<feature type="compositionally biased region" description="Basic and acidic residues" evidence="5">
    <location>
        <begin position="1190"/>
        <end position="1204"/>
    </location>
</feature>
<proteinExistence type="inferred from homology"/>
<dbReference type="PANTHER" id="PTHR13471:SF0">
    <property type="entry name" value="NUCLEAR EXOSOME REGULATOR NRDE2"/>
    <property type="match status" value="1"/>
</dbReference>
<name>A0ABR3Q2G9_9TREE</name>
<evidence type="ECO:0000256" key="4">
    <source>
        <dbReference type="ARBA" id="ARBA00023242"/>
    </source>
</evidence>
<dbReference type="RefSeq" id="XP_069208789.1">
    <property type="nucleotide sequence ID" value="XM_069354147.1"/>
</dbReference>
<comment type="similarity">
    <text evidence="2">Belongs to the NRDE2 family.</text>
</comment>
<reference evidence="6 7" key="1">
    <citation type="submission" date="2023-08" db="EMBL/GenBank/DDBJ databases">
        <title>Annotated Genome Sequence of Vanrija albida AlHP1.</title>
        <authorList>
            <person name="Herzog R."/>
        </authorList>
    </citation>
    <scope>NUCLEOTIDE SEQUENCE [LARGE SCALE GENOMIC DNA]</scope>
    <source>
        <strain evidence="6 7">AlHP1</strain>
    </source>
</reference>
<keyword evidence="4" id="KW-0539">Nucleus</keyword>
<feature type="region of interest" description="Disordered" evidence="5">
    <location>
        <begin position="1"/>
        <end position="185"/>
    </location>
</feature>
<feature type="region of interest" description="Disordered" evidence="5">
    <location>
        <begin position="1177"/>
        <end position="1204"/>
    </location>
</feature>
<evidence type="ECO:0000256" key="2">
    <source>
        <dbReference type="ARBA" id="ARBA00009265"/>
    </source>
</evidence>
<evidence type="ECO:0000256" key="3">
    <source>
        <dbReference type="ARBA" id="ARBA00022737"/>
    </source>
</evidence>
<protein>
    <recommendedName>
        <fullName evidence="8">DUF1740-domain-containing protein</fullName>
    </recommendedName>
</protein>